<feature type="transmembrane region" description="Helical" evidence="1">
    <location>
        <begin position="79"/>
        <end position="98"/>
    </location>
</feature>
<feature type="transmembrane region" description="Helical" evidence="1">
    <location>
        <begin position="201"/>
        <end position="227"/>
    </location>
</feature>
<dbReference type="GO" id="GO:0016780">
    <property type="term" value="F:phosphotransferase activity, for other substituted phosphate groups"/>
    <property type="evidence" value="ECO:0007669"/>
    <property type="project" value="InterPro"/>
</dbReference>
<feature type="transmembrane region" description="Helical" evidence="1">
    <location>
        <begin position="118"/>
        <end position="141"/>
    </location>
</feature>
<dbReference type="Gene3D" id="1.20.120.1760">
    <property type="match status" value="1"/>
</dbReference>
<dbReference type="EMBL" id="MHWE01000018">
    <property type="protein sequence ID" value="OHB03457.1"/>
    <property type="molecule type" value="Genomic_DNA"/>
</dbReference>
<feature type="transmembrane region" description="Helical" evidence="1">
    <location>
        <begin position="147"/>
        <end position="165"/>
    </location>
</feature>
<keyword evidence="1" id="KW-0472">Membrane</keyword>
<accession>A0A1G2U1S9</accession>
<proteinExistence type="predicted"/>
<name>A0A1G2U1S9_9BACT</name>
<evidence type="ECO:0008006" key="4">
    <source>
        <dbReference type="Google" id="ProtNLM"/>
    </source>
</evidence>
<comment type="caution">
    <text evidence="2">The sequence shown here is derived from an EMBL/GenBank/DDBJ whole genome shotgun (WGS) entry which is preliminary data.</text>
</comment>
<evidence type="ECO:0000313" key="3">
    <source>
        <dbReference type="Proteomes" id="UP000176800"/>
    </source>
</evidence>
<dbReference type="Proteomes" id="UP000176800">
    <property type="component" value="Unassembled WGS sequence"/>
</dbReference>
<evidence type="ECO:0000256" key="1">
    <source>
        <dbReference type="SAM" id="Phobius"/>
    </source>
</evidence>
<dbReference type="GO" id="GO:0016020">
    <property type="term" value="C:membrane"/>
    <property type="evidence" value="ECO:0007669"/>
    <property type="project" value="InterPro"/>
</dbReference>
<keyword evidence="1" id="KW-1133">Transmembrane helix</keyword>
<dbReference type="GO" id="GO:0008654">
    <property type="term" value="P:phospholipid biosynthetic process"/>
    <property type="evidence" value="ECO:0007669"/>
    <property type="project" value="InterPro"/>
</dbReference>
<keyword evidence="1" id="KW-0812">Transmembrane</keyword>
<reference evidence="2 3" key="1">
    <citation type="journal article" date="2016" name="Nat. Commun.">
        <title>Thousands of microbial genomes shed light on interconnected biogeochemical processes in an aquifer system.</title>
        <authorList>
            <person name="Anantharaman K."/>
            <person name="Brown C.T."/>
            <person name="Hug L.A."/>
            <person name="Sharon I."/>
            <person name="Castelle C.J."/>
            <person name="Probst A.J."/>
            <person name="Thomas B.C."/>
            <person name="Singh A."/>
            <person name="Wilkins M.J."/>
            <person name="Karaoz U."/>
            <person name="Brodie E.L."/>
            <person name="Williams K.H."/>
            <person name="Hubbard S.S."/>
            <person name="Banfield J.F."/>
        </authorList>
    </citation>
    <scope>NUCLEOTIDE SEQUENCE [LARGE SCALE GENOMIC DNA]</scope>
</reference>
<dbReference type="InterPro" id="IPR043130">
    <property type="entry name" value="CDP-OH_PTrfase_TM_dom"/>
</dbReference>
<evidence type="ECO:0000313" key="2">
    <source>
        <dbReference type="EMBL" id="OHB03457.1"/>
    </source>
</evidence>
<sequence length="265" mass="31693">MITKIGFPEYKTLVQEIKRDKIEKGSFINKYERTLSAIISWAFIRFMPSLKPNAVSVANVTLMLLVLILPTIFSVADTFQIYLIVFTQFVLFTIGSILDKVDGEIARFKKHFTQAGIYYDLLFHFLYVFSFYLFLGIFFFNLTLNDYFWQFSLLLSFLVTMYKMFGKIRHHIKYKILIENHSSLITDYISRGSRTLSIFRFIDYFFFTQYEWTRIIFLIFIITSIFWPVTISIIYTLFMILLGIITVYRLLFWYPRNALYSEDQL</sequence>
<gene>
    <name evidence="2" type="ORF">A3B14_02920</name>
</gene>
<feature type="transmembrane region" description="Helical" evidence="1">
    <location>
        <begin position="54"/>
        <end position="73"/>
    </location>
</feature>
<dbReference type="AlphaFoldDB" id="A0A1G2U1S9"/>
<protein>
    <recommendedName>
        <fullName evidence="4">CDP-alcohol phosphatidyltransferase</fullName>
    </recommendedName>
</protein>
<feature type="transmembrane region" description="Helical" evidence="1">
    <location>
        <begin position="233"/>
        <end position="252"/>
    </location>
</feature>
<organism evidence="2 3">
    <name type="scientific">Candidatus Zambryskibacteria bacterium RIFCSPLOWO2_01_FULL_45_21</name>
    <dbReference type="NCBI Taxonomy" id="1802761"/>
    <lineage>
        <taxon>Bacteria</taxon>
        <taxon>Candidatus Zambryskiibacteriota</taxon>
    </lineage>
</organism>